<evidence type="ECO:0000313" key="4">
    <source>
        <dbReference type="Proteomes" id="UP000298225"/>
    </source>
</evidence>
<accession>A0A4Y9KUZ1</accession>
<evidence type="ECO:0000313" key="2">
    <source>
        <dbReference type="EMBL" id="TFV70185.1"/>
    </source>
</evidence>
<name>A0A4Y9KUZ1_9BRAD</name>
<dbReference type="Proteomes" id="UP000297700">
    <property type="component" value="Unassembled WGS sequence"/>
</dbReference>
<accession>A0A4Y9NV93</accession>
<dbReference type="EMBL" id="SPQU01000035">
    <property type="protein sequence ID" value="TFV30311.1"/>
    <property type="molecule type" value="Genomic_DNA"/>
</dbReference>
<gene>
    <name evidence="2" type="ORF">E4K64_30440</name>
    <name evidence="1" type="ORF">E4K66_35545</name>
</gene>
<dbReference type="RefSeq" id="WP_126261761.1">
    <property type="nucleotide sequence ID" value="NZ_SPQS01000022.1"/>
</dbReference>
<organism evidence="1 4">
    <name type="scientific">Bradyrhizobium frederickii</name>
    <dbReference type="NCBI Taxonomy" id="2560054"/>
    <lineage>
        <taxon>Bacteria</taxon>
        <taxon>Pseudomonadati</taxon>
        <taxon>Pseudomonadota</taxon>
        <taxon>Alphaproteobacteria</taxon>
        <taxon>Hyphomicrobiales</taxon>
        <taxon>Nitrobacteraceae</taxon>
        <taxon>Bradyrhizobium</taxon>
    </lineage>
</organism>
<protein>
    <submittedName>
        <fullName evidence="1">Uncharacterized protein</fullName>
    </submittedName>
</protein>
<evidence type="ECO:0000313" key="3">
    <source>
        <dbReference type="Proteomes" id="UP000297700"/>
    </source>
</evidence>
<dbReference type="AlphaFoldDB" id="A0A4Y9KUZ1"/>
<reference evidence="2 3" key="2">
    <citation type="submission" date="2019-03" db="EMBL/GenBank/DDBJ databases">
        <title>Bradyrhizobium strains diversity.</title>
        <authorList>
            <person name="Urquiaga M.C.O."/>
            <person name="Hungria M."/>
            <person name="Delamuta J.R.M."/>
            <person name="Klepa M.S."/>
        </authorList>
    </citation>
    <scope>NUCLEOTIDE SEQUENCE [LARGE SCALE GENOMIC DNA]</scope>
    <source>
        <strain evidence="2 3">CNPSo 3426</strain>
    </source>
</reference>
<proteinExistence type="predicted"/>
<dbReference type="EMBL" id="SPQS01000022">
    <property type="protein sequence ID" value="TFV70185.1"/>
    <property type="molecule type" value="Genomic_DNA"/>
</dbReference>
<comment type="caution">
    <text evidence="1">The sequence shown here is derived from an EMBL/GenBank/DDBJ whole genome shotgun (WGS) entry which is preliminary data.</text>
</comment>
<keyword evidence="4" id="KW-1185">Reference proteome</keyword>
<dbReference type="Proteomes" id="UP000298225">
    <property type="component" value="Unassembled WGS sequence"/>
</dbReference>
<sequence length="66" mass="6316">MLIAGIDVDSAIIAAMMAVGGTGAGIAGPRSSAPMISSSGSNTKPAPAMTCLRIGLIALGGDTART</sequence>
<evidence type="ECO:0000313" key="1">
    <source>
        <dbReference type="EMBL" id="TFV30311.1"/>
    </source>
</evidence>
<reference evidence="1 4" key="1">
    <citation type="submission" date="2019-03" db="EMBL/GenBank/DDBJ databases">
        <title>Bradyrhizobium strains diversity isolated from Chamaecrista fasciculata.</title>
        <authorList>
            <person name="Urquiaga M.C.O."/>
            <person name="Hungria M."/>
            <person name="Delamuta J.R.M."/>
        </authorList>
    </citation>
    <scope>NUCLEOTIDE SEQUENCE [LARGE SCALE GENOMIC DNA]</scope>
    <source>
        <strain evidence="1 4">CNPSo 3424</strain>
    </source>
</reference>